<name>A0ABS7CLR2_9BACL</name>
<keyword evidence="2" id="KW-1185">Reference proteome</keyword>
<evidence type="ECO:0000313" key="1">
    <source>
        <dbReference type="EMBL" id="MBW7461874.1"/>
    </source>
</evidence>
<evidence type="ECO:0000313" key="2">
    <source>
        <dbReference type="Proteomes" id="UP001519887"/>
    </source>
</evidence>
<comment type="caution">
    <text evidence="1">The sequence shown here is derived from an EMBL/GenBank/DDBJ whole genome shotgun (WGS) entry which is preliminary data.</text>
</comment>
<dbReference type="EMBL" id="JAHZIK010003361">
    <property type="protein sequence ID" value="MBW7461874.1"/>
    <property type="molecule type" value="Genomic_DNA"/>
</dbReference>
<proteinExistence type="predicted"/>
<feature type="non-terminal residue" evidence="1">
    <location>
        <position position="83"/>
    </location>
</feature>
<dbReference type="Proteomes" id="UP001519887">
    <property type="component" value="Unassembled WGS sequence"/>
</dbReference>
<accession>A0ABS7CLR2</accession>
<organism evidence="1 2">
    <name type="scientific">Paenibacillus sepulcri</name>
    <dbReference type="NCBI Taxonomy" id="359917"/>
    <lineage>
        <taxon>Bacteria</taxon>
        <taxon>Bacillati</taxon>
        <taxon>Bacillota</taxon>
        <taxon>Bacilli</taxon>
        <taxon>Bacillales</taxon>
        <taxon>Paenibacillaceae</taxon>
        <taxon>Paenibacillus</taxon>
    </lineage>
</organism>
<reference evidence="1 2" key="1">
    <citation type="submission" date="2021-07" db="EMBL/GenBank/DDBJ databases">
        <title>Paenibacillus radiodurans sp. nov., isolated from the southeastern edge of Tengger Desert.</title>
        <authorList>
            <person name="Zhang G."/>
        </authorList>
    </citation>
    <scope>NUCLEOTIDE SEQUENCE [LARGE SCALE GENOMIC DNA]</scope>
    <source>
        <strain evidence="1 2">CCM 7311</strain>
    </source>
</reference>
<gene>
    <name evidence="1" type="ORF">K0U00_48270</name>
</gene>
<protein>
    <submittedName>
        <fullName evidence="1">Uncharacterized protein</fullName>
    </submittedName>
</protein>
<sequence length="83" mass="9251">MLESFFLTGSFLFAAIISQRISKMPAQVYNLMTLIIYGINLYASREKQVAWSACFFFDSYMVVCSLGECFAPGGQGAAELTQR</sequence>